<dbReference type="PANTHER" id="PTHR43357">
    <property type="entry name" value="INNER MEMBRANE ABC TRANSPORTER PERMEASE PROTEIN YDCV"/>
    <property type="match status" value="1"/>
</dbReference>
<evidence type="ECO:0000256" key="1">
    <source>
        <dbReference type="ARBA" id="ARBA00004429"/>
    </source>
</evidence>
<dbReference type="Gene3D" id="1.10.3720.10">
    <property type="entry name" value="MetI-like"/>
    <property type="match status" value="2"/>
</dbReference>
<dbReference type="SUPFAM" id="SSF161098">
    <property type="entry name" value="MetI-like"/>
    <property type="match status" value="2"/>
</dbReference>
<dbReference type="PANTHER" id="PTHR43357:SF3">
    <property type="entry name" value="FE(3+)-TRANSPORT SYSTEM PERMEASE PROTEIN FBPB 2"/>
    <property type="match status" value="1"/>
</dbReference>
<dbReference type="KEGG" id="bsed:DN745_04775"/>
<keyword evidence="4" id="KW-0997">Cell inner membrane</keyword>
<name>A0A2Z4FJ37_9DELT</name>
<organism evidence="10 11">
    <name type="scientific">Bradymonas sediminis</name>
    <dbReference type="NCBI Taxonomy" id="1548548"/>
    <lineage>
        <taxon>Bacteria</taxon>
        <taxon>Deltaproteobacteria</taxon>
        <taxon>Bradymonadales</taxon>
        <taxon>Bradymonadaceae</taxon>
        <taxon>Bradymonas</taxon>
    </lineage>
</organism>
<dbReference type="AlphaFoldDB" id="A0A2Z4FJ37"/>
<dbReference type="OrthoDB" id="9795403at2"/>
<evidence type="ECO:0000256" key="7">
    <source>
        <dbReference type="ARBA" id="ARBA00023136"/>
    </source>
</evidence>
<dbReference type="CDD" id="cd06261">
    <property type="entry name" value="TM_PBP2"/>
    <property type="match status" value="2"/>
</dbReference>
<gene>
    <name evidence="10" type="ORF">DN745_04775</name>
</gene>
<proteinExistence type="inferred from homology"/>
<sequence length="516" mass="55642">MSDWSKLGARALGGLLGVVVVAPFIWLVLRAWGGADQAGAILFNSAMLEAVVASLTLAAAVSIVCVLIALPLAWLTHATDMPARRHLRRIMVLPLAVPSYVSGFVVVALLGPSGLASDLGLPLPDVYGFFGAFVALLFVYPYVLLPLQAAMARVDPRTWEAARSLGASPLRAFREIILPAVRPAATRGGLLVGLYVLGDFGAVSLLRFPSLSYLIYVRYSSPFMRHEAVWYAFVLMLVALAFLAAGALIERRPKQARNTGTIRPWPVIALGPYRWVAFAFCVVVAGFGALLPIGVVGWWLIRGMAQGNTLIPLYTETLNSLGLAAGAAVLITFVGLIPALLHRFDSGRFSRFLDRSVHVGYTLPGIVVALALVYMGTRGFPWLYHTVWMLQLAYLIRFLPQASTTMADGLSQQNPRLYEAARSLGQSPMGAIRRVVLPVALPSLAAAGLAVFISVIKELPATILLKPPGFSTLAQRIWSLTQDAFFTATAPTVFVLLSLALGALWLRPDTDLRGQD</sequence>
<accession>A0A2Z4FJ37</accession>
<feature type="transmembrane region" description="Helical" evidence="8">
    <location>
        <begin position="90"/>
        <end position="111"/>
    </location>
</feature>
<feature type="transmembrane region" description="Helical" evidence="8">
    <location>
        <begin position="382"/>
        <end position="399"/>
    </location>
</feature>
<dbReference type="Pfam" id="PF00528">
    <property type="entry name" value="BPD_transp_1"/>
    <property type="match status" value="2"/>
</dbReference>
<feature type="domain" description="ABC transmembrane type-1" evidence="9">
    <location>
        <begin position="317"/>
        <end position="505"/>
    </location>
</feature>
<reference evidence="10 11" key="1">
    <citation type="submission" date="2018-06" db="EMBL/GenBank/DDBJ databases">
        <title>Lujinxingia sediminis gen. nov. sp. nov., a new facultative anaerobic member of the class Deltaproteobacteria, and proposal of Lujinxingaceae fam. nov.</title>
        <authorList>
            <person name="Guo L.-Y."/>
            <person name="Li C.-M."/>
            <person name="Wang S."/>
            <person name="Du Z.-J."/>
        </authorList>
    </citation>
    <scope>NUCLEOTIDE SEQUENCE [LARGE SCALE GENOMIC DNA]</scope>
    <source>
        <strain evidence="10 11">FA350</strain>
    </source>
</reference>
<dbReference type="GO" id="GO:0055085">
    <property type="term" value="P:transmembrane transport"/>
    <property type="evidence" value="ECO:0007669"/>
    <property type="project" value="InterPro"/>
</dbReference>
<comment type="subcellular location">
    <subcellularLocation>
        <location evidence="1">Cell inner membrane</location>
        <topology evidence="1">Multi-pass membrane protein</topology>
    </subcellularLocation>
    <subcellularLocation>
        <location evidence="8">Cell membrane</location>
        <topology evidence="8">Multi-pass membrane protein</topology>
    </subcellularLocation>
</comment>
<keyword evidence="11" id="KW-1185">Reference proteome</keyword>
<feature type="transmembrane region" description="Helical" evidence="8">
    <location>
        <begin position="52"/>
        <end position="78"/>
    </location>
</feature>
<protein>
    <submittedName>
        <fullName evidence="10">Iron ABC transporter permease</fullName>
    </submittedName>
</protein>
<feature type="transmembrane region" description="Helical" evidence="8">
    <location>
        <begin position="321"/>
        <end position="344"/>
    </location>
</feature>
<evidence type="ECO:0000256" key="4">
    <source>
        <dbReference type="ARBA" id="ARBA00022519"/>
    </source>
</evidence>
<feature type="transmembrane region" description="Helical" evidence="8">
    <location>
        <begin position="12"/>
        <end position="32"/>
    </location>
</feature>
<feature type="transmembrane region" description="Helical" evidence="8">
    <location>
        <begin position="484"/>
        <end position="506"/>
    </location>
</feature>
<feature type="transmembrane region" description="Helical" evidence="8">
    <location>
        <begin position="126"/>
        <end position="147"/>
    </location>
</feature>
<evidence type="ECO:0000256" key="6">
    <source>
        <dbReference type="ARBA" id="ARBA00022989"/>
    </source>
</evidence>
<dbReference type="EMBL" id="CP030032">
    <property type="protein sequence ID" value="AWV88686.1"/>
    <property type="molecule type" value="Genomic_DNA"/>
</dbReference>
<evidence type="ECO:0000256" key="2">
    <source>
        <dbReference type="ARBA" id="ARBA00022448"/>
    </source>
</evidence>
<evidence type="ECO:0000256" key="8">
    <source>
        <dbReference type="RuleBase" id="RU363032"/>
    </source>
</evidence>
<evidence type="ECO:0000313" key="11">
    <source>
        <dbReference type="Proteomes" id="UP000249799"/>
    </source>
</evidence>
<dbReference type="InterPro" id="IPR035906">
    <property type="entry name" value="MetI-like_sf"/>
</dbReference>
<keyword evidence="2 8" id="KW-0813">Transport</keyword>
<keyword evidence="5 8" id="KW-0812">Transmembrane</keyword>
<dbReference type="InterPro" id="IPR000515">
    <property type="entry name" value="MetI-like"/>
</dbReference>
<evidence type="ECO:0000259" key="9">
    <source>
        <dbReference type="PROSITE" id="PS50928"/>
    </source>
</evidence>
<keyword evidence="6 8" id="KW-1133">Transmembrane helix</keyword>
<keyword evidence="3" id="KW-1003">Cell membrane</keyword>
<dbReference type="RefSeq" id="WP_111332634.1">
    <property type="nucleotide sequence ID" value="NZ_CP030032.1"/>
</dbReference>
<feature type="transmembrane region" description="Helical" evidence="8">
    <location>
        <begin position="435"/>
        <end position="456"/>
    </location>
</feature>
<dbReference type="Proteomes" id="UP000249799">
    <property type="component" value="Chromosome"/>
</dbReference>
<comment type="similarity">
    <text evidence="8">Belongs to the binding-protein-dependent transport system permease family.</text>
</comment>
<evidence type="ECO:0000256" key="3">
    <source>
        <dbReference type="ARBA" id="ARBA00022475"/>
    </source>
</evidence>
<dbReference type="GO" id="GO:0005886">
    <property type="term" value="C:plasma membrane"/>
    <property type="evidence" value="ECO:0007669"/>
    <property type="project" value="UniProtKB-SubCell"/>
</dbReference>
<evidence type="ECO:0000256" key="5">
    <source>
        <dbReference type="ARBA" id="ARBA00022692"/>
    </source>
</evidence>
<feature type="transmembrane region" description="Helical" evidence="8">
    <location>
        <begin position="188"/>
        <end position="208"/>
    </location>
</feature>
<evidence type="ECO:0000313" key="10">
    <source>
        <dbReference type="EMBL" id="AWV88686.1"/>
    </source>
</evidence>
<feature type="transmembrane region" description="Helical" evidence="8">
    <location>
        <begin position="356"/>
        <end position="376"/>
    </location>
</feature>
<feature type="domain" description="ABC transmembrane type-1" evidence="9">
    <location>
        <begin position="51"/>
        <end position="244"/>
    </location>
</feature>
<feature type="transmembrane region" description="Helical" evidence="8">
    <location>
        <begin position="228"/>
        <end position="249"/>
    </location>
</feature>
<dbReference type="PROSITE" id="PS50928">
    <property type="entry name" value="ABC_TM1"/>
    <property type="match status" value="2"/>
</dbReference>
<feature type="transmembrane region" description="Helical" evidence="8">
    <location>
        <begin position="275"/>
        <end position="301"/>
    </location>
</feature>
<keyword evidence="7 8" id="KW-0472">Membrane</keyword>